<keyword evidence="3" id="KW-0808">Transferase</keyword>
<proteinExistence type="predicted"/>
<dbReference type="Proteomes" id="UP000595897">
    <property type="component" value="Chromosome"/>
</dbReference>
<evidence type="ECO:0000256" key="4">
    <source>
        <dbReference type="ARBA" id="ARBA00022777"/>
    </source>
</evidence>
<organism evidence="7 8">
    <name type="scientific">Anaeromicropila herbilytica</name>
    <dbReference type="NCBI Taxonomy" id="2785025"/>
    <lineage>
        <taxon>Bacteria</taxon>
        <taxon>Bacillati</taxon>
        <taxon>Bacillota</taxon>
        <taxon>Clostridia</taxon>
        <taxon>Lachnospirales</taxon>
        <taxon>Lachnospiraceae</taxon>
        <taxon>Anaeromicropila</taxon>
    </lineage>
</organism>
<dbReference type="InterPro" id="IPR003594">
    <property type="entry name" value="HATPase_dom"/>
</dbReference>
<dbReference type="GO" id="GO:0000160">
    <property type="term" value="P:phosphorelay signal transduction system"/>
    <property type="evidence" value="ECO:0007669"/>
    <property type="project" value="UniProtKB-KW"/>
</dbReference>
<gene>
    <name evidence="7" type="ORF">bsdtb5_20600</name>
</gene>
<keyword evidence="4" id="KW-0418">Kinase</keyword>
<evidence type="ECO:0000256" key="2">
    <source>
        <dbReference type="ARBA" id="ARBA00012438"/>
    </source>
</evidence>
<comment type="catalytic activity">
    <reaction evidence="1">
        <text>ATP + protein L-histidine = ADP + protein N-phospho-L-histidine.</text>
        <dbReference type="EC" id="2.7.13.3"/>
    </reaction>
</comment>
<dbReference type="EMBL" id="AP024169">
    <property type="protein sequence ID" value="BCN30765.1"/>
    <property type="molecule type" value="Genomic_DNA"/>
</dbReference>
<keyword evidence="8" id="KW-1185">Reference proteome</keyword>
<dbReference type="InterPro" id="IPR036890">
    <property type="entry name" value="HATPase_C_sf"/>
</dbReference>
<evidence type="ECO:0000259" key="6">
    <source>
        <dbReference type="Pfam" id="PF02518"/>
    </source>
</evidence>
<dbReference type="SUPFAM" id="SSF55874">
    <property type="entry name" value="ATPase domain of HSP90 chaperone/DNA topoisomerase II/histidine kinase"/>
    <property type="match status" value="1"/>
</dbReference>
<dbReference type="AlphaFoldDB" id="A0A7R7EL02"/>
<evidence type="ECO:0000313" key="7">
    <source>
        <dbReference type="EMBL" id="BCN30765.1"/>
    </source>
</evidence>
<dbReference type="CDD" id="cd16917">
    <property type="entry name" value="HATPase_UhpB-NarQ-NarX-like"/>
    <property type="match status" value="1"/>
</dbReference>
<keyword evidence="5" id="KW-0902">Two-component regulatory system</keyword>
<dbReference type="GO" id="GO:0004673">
    <property type="term" value="F:protein histidine kinase activity"/>
    <property type="evidence" value="ECO:0007669"/>
    <property type="project" value="UniProtKB-EC"/>
</dbReference>
<name>A0A7R7EL02_9FIRM</name>
<feature type="domain" description="Histidine kinase/HSP90-like ATPase" evidence="6">
    <location>
        <begin position="122"/>
        <end position="163"/>
    </location>
</feature>
<dbReference type="Pfam" id="PF02518">
    <property type="entry name" value="HATPase_c"/>
    <property type="match status" value="1"/>
</dbReference>
<reference evidence="7 8" key="1">
    <citation type="submission" date="2020-11" db="EMBL/GenBank/DDBJ databases">
        <title>Draft genome sequencing of a Lachnospiraceae strain isolated from anoxic soil subjected to BSD treatment.</title>
        <authorList>
            <person name="Uek A."/>
            <person name="Tonouchi A."/>
        </authorList>
    </citation>
    <scope>NUCLEOTIDE SEQUENCE [LARGE SCALE GENOMIC DNA]</scope>
    <source>
        <strain evidence="7 8">TB5</strain>
    </source>
</reference>
<dbReference type="EC" id="2.7.13.3" evidence="2"/>
<dbReference type="PANTHER" id="PTHR24421:SF10">
    <property type="entry name" value="NITRATE_NITRITE SENSOR PROTEIN NARQ"/>
    <property type="match status" value="1"/>
</dbReference>
<evidence type="ECO:0000256" key="1">
    <source>
        <dbReference type="ARBA" id="ARBA00000085"/>
    </source>
</evidence>
<evidence type="ECO:0000256" key="3">
    <source>
        <dbReference type="ARBA" id="ARBA00022679"/>
    </source>
</evidence>
<evidence type="ECO:0000256" key="5">
    <source>
        <dbReference type="ARBA" id="ARBA00023012"/>
    </source>
</evidence>
<dbReference type="PANTHER" id="PTHR24421">
    <property type="entry name" value="NITRATE/NITRITE SENSOR PROTEIN NARX-RELATED"/>
    <property type="match status" value="1"/>
</dbReference>
<dbReference type="InterPro" id="IPR050482">
    <property type="entry name" value="Sensor_HK_TwoCompSys"/>
</dbReference>
<protein>
    <recommendedName>
        <fullName evidence="2">histidine kinase</fullName>
        <ecNumber evidence="2">2.7.13.3</ecNumber>
    </recommendedName>
</protein>
<dbReference type="Gene3D" id="3.30.565.10">
    <property type="entry name" value="Histidine kinase-like ATPase, C-terminal domain"/>
    <property type="match status" value="1"/>
</dbReference>
<accession>A0A7R7EL02</accession>
<evidence type="ECO:0000313" key="8">
    <source>
        <dbReference type="Proteomes" id="UP000595897"/>
    </source>
</evidence>
<dbReference type="KEGG" id="ahb:bsdtb5_20600"/>
<sequence length="223" mass="25504">MIKDNNFTAALIQLQQEEKLKNEFANFLHDDVLQDLLSVKNMMGKAHRPEVQDLIVETLESLNTHIRQQMQDYHPILLKNLTIKDNYLNLIEAISLSFPERDIYVNFECSDTLFLVEPYNVLVYRLLKELLTNVYKHSNGNHAWIMLSQEKGKIELTISDNGTADATCVITADTVTHKGIASIKEQVYRMEGSVSISNNIPCGICIQTRILMKGDDSYQHFVS</sequence>